<dbReference type="InterPro" id="IPR029069">
    <property type="entry name" value="HotDog_dom_sf"/>
</dbReference>
<evidence type="ECO:0000313" key="6">
    <source>
        <dbReference type="EMBL" id="CAB5062087.1"/>
    </source>
</evidence>
<dbReference type="InterPro" id="IPR025540">
    <property type="entry name" value="FlK"/>
</dbReference>
<evidence type="ECO:0000313" key="2">
    <source>
        <dbReference type="EMBL" id="CAB4665816.1"/>
    </source>
</evidence>
<feature type="domain" description="Fluoroacetyl-CoA-specific thioesterase-like" evidence="1">
    <location>
        <begin position="26"/>
        <end position="120"/>
    </location>
</feature>
<dbReference type="EMBL" id="CAFBQL010000008">
    <property type="protein sequence ID" value="CAB5062087.1"/>
    <property type="molecule type" value="Genomic_DNA"/>
</dbReference>
<dbReference type="EMBL" id="CAEZZC010000008">
    <property type="protein sequence ID" value="CAB4749763.1"/>
    <property type="molecule type" value="Genomic_DNA"/>
</dbReference>
<evidence type="ECO:0000259" key="1">
    <source>
        <dbReference type="Pfam" id="PF22636"/>
    </source>
</evidence>
<dbReference type="EMBL" id="CAEZWT010000020">
    <property type="protein sequence ID" value="CAB4665816.1"/>
    <property type="molecule type" value="Genomic_DNA"/>
</dbReference>
<name>A0A6J6LVQ0_9ZZZZ</name>
<accession>A0A6J6LVQ0</accession>
<dbReference type="AlphaFoldDB" id="A0A6J6LVQ0"/>
<sequence length="139" mass="14734">MENMAGIIGAVGFSVMTIRPADSAVAMGLGDLPIAAPAHFVTLLESAALAALADHLQPGETTRMLSIELHCLDAVGIGCQLRATATCTEIVGRDLHFVCDIYEGNRHIAQAQMTRATVERVSFLARTAAQSLNSQIFPQ</sequence>
<proteinExistence type="predicted"/>
<evidence type="ECO:0000313" key="3">
    <source>
        <dbReference type="EMBL" id="CAB4749763.1"/>
    </source>
</evidence>
<dbReference type="InterPro" id="IPR054485">
    <property type="entry name" value="FlK-like_dom"/>
</dbReference>
<evidence type="ECO:0000313" key="5">
    <source>
        <dbReference type="EMBL" id="CAB4928561.1"/>
    </source>
</evidence>
<dbReference type="PANTHER" id="PTHR36934">
    <property type="entry name" value="BLR0278 PROTEIN"/>
    <property type="match status" value="1"/>
</dbReference>
<dbReference type="SUPFAM" id="SSF54637">
    <property type="entry name" value="Thioesterase/thiol ester dehydrase-isomerase"/>
    <property type="match status" value="1"/>
</dbReference>
<organism evidence="2">
    <name type="scientific">freshwater metagenome</name>
    <dbReference type="NCBI Taxonomy" id="449393"/>
    <lineage>
        <taxon>unclassified sequences</taxon>
        <taxon>metagenomes</taxon>
        <taxon>ecological metagenomes</taxon>
    </lineage>
</organism>
<gene>
    <name evidence="2" type="ORF">UFOPK2289_00831</name>
    <name evidence="3" type="ORF">UFOPK2822_00739</name>
    <name evidence="4" type="ORF">UFOPK3346_00884</name>
    <name evidence="5" type="ORF">UFOPK3670_01127</name>
    <name evidence="6" type="ORF">UFOPK4308_01174</name>
</gene>
<evidence type="ECO:0000313" key="4">
    <source>
        <dbReference type="EMBL" id="CAB4868431.1"/>
    </source>
</evidence>
<dbReference type="EMBL" id="CAFBLE010000006">
    <property type="protein sequence ID" value="CAB4868431.1"/>
    <property type="molecule type" value="Genomic_DNA"/>
</dbReference>
<reference evidence="2" key="1">
    <citation type="submission" date="2020-05" db="EMBL/GenBank/DDBJ databases">
        <authorList>
            <person name="Chiriac C."/>
            <person name="Salcher M."/>
            <person name="Ghai R."/>
            <person name="Kavagutti S V."/>
        </authorList>
    </citation>
    <scope>NUCLEOTIDE SEQUENCE</scope>
</reference>
<dbReference type="Pfam" id="PF22636">
    <property type="entry name" value="FlK"/>
    <property type="match status" value="1"/>
</dbReference>
<dbReference type="PANTHER" id="PTHR36934:SF1">
    <property type="entry name" value="THIOESTERASE DOMAIN-CONTAINING PROTEIN"/>
    <property type="match status" value="1"/>
</dbReference>
<dbReference type="EMBL" id="CAFBMV010000008">
    <property type="protein sequence ID" value="CAB4928561.1"/>
    <property type="molecule type" value="Genomic_DNA"/>
</dbReference>
<dbReference type="Gene3D" id="3.10.129.10">
    <property type="entry name" value="Hotdog Thioesterase"/>
    <property type="match status" value="1"/>
</dbReference>
<protein>
    <submittedName>
        <fullName evidence="2">Unannotated protein</fullName>
    </submittedName>
</protein>